<comment type="caution">
    <text evidence="1">The sequence shown here is derived from an EMBL/GenBank/DDBJ whole genome shotgun (WGS) entry which is preliminary data.</text>
</comment>
<proteinExistence type="predicted"/>
<name>A0ABS5DY84_9BURK</name>
<reference evidence="1 2" key="1">
    <citation type="submission" date="2021-04" db="EMBL/GenBank/DDBJ databases">
        <title>The genome sequence of type strain Ideonella paludis KCTC 32238.</title>
        <authorList>
            <person name="Liu Y."/>
        </authorList>
    </citation>
    <scope>NUCLEOTIDE SEQUENCE [LARGE SCALE GENOMIC DNA]</scope>
    <source>
        <strain evidence="1 2">KCTC 32238</strain>
    </source>
</reference>
<keyword evidence="2" id="KW-1185">Reference proteome</keyword>
<organism evidence="1 2">
    <name type="scientific">Ideonella paludis</name>
    <dbReference type="NCBI Taxonomy" id="1233411"/>
    <lineage>
        <taxon>Bacteria</taxon>
        <taxon>Pseudomonadati</taxon>
        <taxon>Pseudomonadota</taxon>
        <taxon>Betaproteobacteria</taxon>
        <taxon>Burkholderiales</taxon>
        <taxon>Sphaerotilaceae</taxon>
        <taxon>Ideonella</taxon>
    </lineage>
</organism>
<evidence type="ECO:0000313" key="2">
    <source>
        <dbReference type="Proteomes" id="UP000672097"/>
    </source>
</evidence>
<protein>
    <recommendedName>
        <fullName evidence="3">Transcriptional regulator HTH-type FeoC domain-containing protein</fullName>
    </recommendedName>
</protein>
<dbReference type="RefSeq" id="WP_210809423.1">
    <property type="nucleotide sequence ID" value="NZ_JAGQDG010000004.1"/>
</dbReference>
<evidence type="ECO:0008006" key="3">
    <source>
        <dbReference type="Google" id="ProtNLM"/>
    </source>
</evidence>
<dbReference type="Proteomes" id="UP000672097">
    <property type="component" value="Unassembled WGS sequence"/>
</dbReference>
<accession>A0ABS5DY84</accession>
<gene>
    <name evidence="1" type="ORF">KAK11_12310</name>
</gene>
<sequence length="80" mass="8785">MNTEFFSQLQAMQTVTQNRLDSLVQELSKRAQVVNEASISHLIERGVIANMAKDGCCKPDAGTCCPNAKRHLVANPIKTL</sequence>
<dbReference type="EMBL" id="JAGQDG010000004">
    <property type="protein sequence ID" value="MBQ0936113.1"/>
    <property type="molecule type" value="Genomic_DNA"/>
</dbReference>
<evidence type="ECO:0000313" key="1">
    <source>
        <dbReference type="EMBL" id="MBQ0936113.1"/>
    </source>
</evidence>